<protein>
    <submittedName>
        <fullName evidence="2">Uncharacterized protein</fullName>
    </submittedName>
</protein>
<evidence type="ECO:0000256" key="1">
    <source>
        <dbReference type="SAM" id="MobiDB-lite"/>
    </source>
</evidence>
<dbReference type="Proteomes" id="UP000646548">
    <property type="component" value="Unassembled WGS sequence"/>
</dbReference>
<evidence type="ECO:0000313" key="3">
    <source>
        <dbReference type="Proteomes" id="UP000646548"/>
    </source>
</evidence>
<dbReference type="EMBL" id="WKFB01000084">
    <property type="protein sequence ID" value="KAF6736568.1"/>
    <property type="molecule type" value="Genomic_DNA"/>
</dbReference>
<dbReference type="AlphaFoldDB" id="A0A834FLT1"/>
<accession>A0A834FLT1</accession>
<gene>
    <name evidence="2" type="ORF">FQA47_023443</name>
</gene>
<comment type="caution">
    <text evidence="2">The sequence shown here is derived from an EMBL/GenBank/DDBJ whole genome shotgun (WGS) entry which is preliminary data.</text>
</comment>
<sequence length="215" mass="23704">MLSLSSGKDAAQTQAWGKLMRRFDQLAPHIFIHYTLLSLLLSSSCFRVESSEEYSAVLLCVGGEMIRICSDTSAAMPSHRTCSLKASSVVKRLELYSESTLVALWTITPCFSSDGVMFDGEIDPHGVGTFQADKWQHQTLGAISRLSGRRVEPRLSKKSFLLHEVKPMPGRSMVRSAAGAESRKRGVALGIGKEKKESRDNANGFQRWQPNKAPS</sequence>
<feature type="compositionally biased region" description="Polar residues" evidence="1">
    <location>
        <begin position="201"/>
        <end position="215"/>
    </location>
</feature>
<proteinExistence type="predicted"/>
<organism evidence="2 3">
    <name type="scientific">Oryzias melastigma</name>
    <name type="common">Marine medaka</name>
    <dbReference type="NCBI Taxonomy" id="30732"/>
    <lineage>
        <taxon>Eukaryota</taxon>
        <taxon>Metazoa</taxon>
        <taxon>Chordata</taxon>
        <taxon>Craniata</taxon>
        <taxon>Vertebrata</taxon>
        <taxon>Euteleostomi</taxon>
        <taxon>Actinopterygii</taxon>
        <taxon>Neopterygii</taxon>
        <taxon>Teleostei</taxon>
        <taxon>Neoteleostei</taxon>
        <taxon>Acanthomorphata</taxon>
        <taxon>Ovalentaria</taxon>
        <taxon>Atherinomorphae</taxon>
        <taxon>Beloniformes</taxon>
        <taxon>Adrianichthyidae</taxon>
        <taxon>Oryziinae</taxon>
        <taxon>Oryzias</taxon>
    </lineage>
</organism>
<feature type="region of interest" description="Disordered" evidence="1">
    <location>
        <begin position="172"/>
        <end position="215"/>
    </location>
</feature>
<evidence type="ECO:0000313" key="2">
    <source>
        <dbReference type="EMBL" id="KAF6736568.1"/>
    </source>
</evidence>
<reference evidence="2" key="1">
    <citation type="journal article" name="BMC Genomics">
        <title>Long-read sequencing and de novo genome assembly of marine medaka (Oryzias melastigma).</title>
        <authorList>
            <person name="Liang P."/>
            <person name="Saqib H.S.A."/>
            <person name="Ni X."/>
            <person name="Shen Y."/>
        </authorList>
    </citation>
    <scope>NUCLEOTIDE SEQUENCE</scope>
    <source>
        <strain evidence="2">Bigg-433</strain>
    </source>
</reference>
<name>A0A834FLT1_ORYME</name>